<evidence type="ECO:0000256" key="3">
    <source>
        <dbReference type="ARBA" id="ARBA00023163"/>
    </source>
</evidence>
<dbReference type="InterPro" id="IPR018490">
    <property type="entry name" value="cNMP-bd_dom_sf"/>
</dbReference>
<name>A0A6N2W2X2_9FIRM</name>
<dbReference type="Pfam" id="PF13545">
    <property type="entry name" value="HTH_Crp_2"/>
    <property type="match status" value="1"/>
</dbReference>
<dbReference type="Gene3D" id="2.60.120.10">
    <property type="entry name" value="Jelly Rolls"/>
    <property type="match status" value="1"/>
</dbReference>
<dbReference type="SUPFAM" id="SSF51206">
    <property type="entry name" value="cAMP-binding domain-like"/>
    <property type="match status" value="1"/>
</dbReference>
<dbReference type="PROSITE" id="PS50042">
    <property type="entry name" value="CNMP_BINDING_3"/>
    <property type="match status" value="1"/>
</dbReference>
<reference evidence="4" key="1">
    <citation type="submission" date="2019-11" db="EMBL/GenBank/DDBJ databases">
        <authorList>
            <person name="Feng L."/>
        </authorList>
    </citation>
    <scope>NUCLEOTIDE SEQUENCE</scope>
    <source>
        <strain evidence="4">AcaccaeLFYP115</strain>
    </source>
</reference>
<evidence type="ECO:0000256" key="1">
    <source>
        <dbReference type="ARBA" id="ARBA00023015"/>
    </source>
</evidence>
<dbReference type="InterPro" id="IPR036390">
    <property type="entry name" value="WH_DNA-bd_sf"/>
</dbReference>
<evidence type="ECO:0000256" key="2">
    <source>
        <dbReference type="ARBA" id="ARBA00023125"/>
    </source>
</evidence>
<accession>A0A6N2W2X2</accession>
<dbReference type="GO" id="GO:0003677">
    <property type="term" value="F:DNA binding"/>
    <property type="evidence" value="ECO:0007669"/>
    <property type="project" value="UniProtKB-KW"/>
</dbReference>
<keyword evidence="2" id="KW-0238">DNA-binding</keyword>
<dbReference type="AlphaFoldDB" id="A0A6N2W2X2"/>
<keyword evidence="3" id="KW-0804">Transcription</keyword>
<dbReference type="InterPro" id="IPR000595">
    <property type="entry name" value="cNMP-bd_dom"/>
</dbReference>
<dbReference type="InterPro" id="IPR014710">
    <property type="entry name" value="RmlC-like_jellyroll"/>
</dbReference>
<gene>
    <name evidence="4" type="ORF">ACLFYP115_02918</name>
</gene>
<dbReference type="InterPro" id="IPR012318">
    <property type="entry name" value="HTH_CRP"/>
</dbReference>
<keyword evidence="1" id="KW-0805">Transcription regulation</keyword>
<dbReference type="GO" id="GO:0006355">
    <property type="term" value="P:regulation of DNA-templated transcription"/>
    <property type="evidence" value="ECO:0007669"/>
    <property type="project" value="InterPro"/>
</dbReference>
<dbReference type="RefSeq" id="WP_006566454.1">
    <property type="nucleotide sequence ID" value="NZ_BAABZP010000001.1"/>
</dbReference>
<protein>
    <submittedName>
        <fullName evidence="4">Cyclic nucleotide-binding domain protein</fullName>
    </submittedName>
</protein>
<dbReference type="SUPFAM" id="SSF46785">
    <property type="entry name" value="Winged helix' DNA-binding domain"/>
    <property type="match status" value="1"/>
</dbReference>
<dbReference type="CDD" id="cd00038">
    <property type="entry name" value="CAP_ED"/>
    <property type="match status" value="1"/>
</dbReference>
<sequence>MQYNENPLFTDITSKDCLKMLNCFHSEEKLFSSGEMIHHFSSQKPVMGVLLSGTASVLRYEFNGSRTILEKLETNSVFGEILAFHSEEYEDIHLKCDTECRVLMIDYESLMKPCTNACACHIRLIQNVTWLISQKTMSLSQRVEVLSKRTIREKLYCYFMQESLRQKSSSFHIPFTMSDLADYLSVDRSAMMRELKKMKEDGILSSEKRMVRLLPEHTAGV</sequence>
<dbReference type="EMBL" id="CACRSQ010000007">
    <property type="protein sequence ID" value="VYT35322.1"/>
    <property type="molecule type" value="Genomic_DNA"/>
</dbReference>
<proteinExistence type="predicted"/>
<dbReference type="Pfam" id="PF00027">
    <property type="entry name" value="cNMP_binding"/>
    <property type="match status" value="1"/>
</dbReference>
<evidence type="ECO:0000313" key="4">
    <source>
        <dbReference type="EMBL" id="VYT35322.1"/>
    </source>
</evidence>
<organism evidence="4">
    <name type="scientific">Anaerostipes caccae</name>
    <dbReference type="NCBI Taxonomy" id="105841"/>
    <lineage>
        <taxon>Bacteria</taxon>
        <taxon>Bacillati</taxon>
        <taxon>Bacillota</taxon>
        <taxon>Clostridia</taxon>
        <taxon>Lachnospirales</taxon>
        <taxon>Lachnospiraceae</taxon>
        <taxon>Anaerostipes</taxon>
    </lineage>
</organism>